<dbReference type="SUPFAM" id="SSF46894">
    <property type="entry name" value="C-terminal effector domain of the bipartite response regulators"/>
    <property type="match status" value="1"/>
</dbReference>
<feature type="domain" description="HTH luxR-type" evidence="1">
    <location>
        <begin position="315"/>
        <end position="372"/>
    </location>
</feature>
<name>A0A845BEN6_9PROT</name>
<dbReference type="OrthoDB" id="5497412at2"/>
<dbReference type="InterPro" id="IPR016032">
    <property type="entry name" value="Sig_transdc_resp-reg_C-effctor"/>
</dbReference>
<dbReference type="InterPro" id="IPR013656">
    <property type="entry name" value="PAS_4"/>
</dbReference>
<dbReference type="Gene3D" id="1.10.10.10">
    <property type="entry name" value="Winged helix-like DNA-binding domain superfamily/Winged helix DNA-binding domain"/>
    <property type="match status" value="1"/>
</dbReference>
<comment type="caution">
    <text evidence="2">The sequence shown here is derived from an EMBL/GenBank/DDBJ whole genome shotgun (WGS) entry which is preliminary data.</text>
</comment>
<gene>
    <name evidence="2" type="ORF">E0493_14555</name>
</gene>
<dbReference type="AlphaFoldDB" id="A0A845BEN6"/>
<dbReference type="Gene3D" id="3.30.450.20">
    <property type="entry name" value="PAS domain"/>
    <property type="match status" value="1"/>
</dbReference>
<evidence type="ECO:0000313" key="2">
    <source>
        <dbReference type="EMBL" id="MXP64570.1"/>
    </source>
</evidence>
<dbReference type="SMART" id="SM00421">
    <property type="entry name" value="HTH_LUXR"/>
    <property type="match status" value="1"/>
</dbReference>
<dbReference type="InterPro" id="IPR036388">
    <property type="entry name" value="WH-like_DNA-bd_sf"/>
</dbReference>
<evidence type="ECO:0000259" key="1">
    <source>
        <dbReference type="SMART" id="SM00421"/>
    </source>
</evidence>
<protein>
    <recommendedName>
        <fullName evidence="1">HTH luxR-type domain-containing protein</fullName>
    </recommendedName>
</protein>
<evidence type="ECO:0000313" key="3">
    <source>
        <dbReference type="Proteomes" id="UP000460715"/>
    </source>
</evidence>
<dbReference type="GO" id="GO:0006355">
    <property type="term" value="P:regulation of DNA-templated transcription"/>
    <property type="evidence" value="ECO:0007669"/>
    <property type="project" value="InterPro"/>
</dbReference>
<sequence>MLDPRDLALELYGAVLEGGSLEPQLAAVARALKAETGFISRIPLASDAPPGTRATALYAIDPDILAEYETDWLRHDPRVAVALRQPRGVLSFNRLCPPRDFARSMFWNEFGRRRISGSGFHTLSASVTEPDDTIGVLSVHRPQGGEPFGAEEEAFLAALYPHLRGALQAESRLRLAQARAAVLEAGLEALPQGIAVIGRHGRLLHANAALRAMAALRDGLALTPAGLDLADPAARQALRHALDLVLAVRSGRVRLLPDGTGLSIPRPSGAPAWVAQALPLRAGSGGPFADLAGAVVLVADRTRRRPPSAVLLQRLLGLTPAEARLAAGLAAGQDLRQQARRRGVSPETLRSHLAAIRRKTGCRRQAELVALVLQTCA</sequence>
<dbReference type="GO" id="GO:0003677">
    <property type="term" value="F:DNA binding"/>
    <property type="evidence" value="ECO:0007669"/>
    <property type="project" value="InterPro"/>
</dbReference>
<dbReference type="Proteomes" id="UP000460715">
    <property type="component" value="Unassembled WGS sequence"/>
</dbReference>
<proteinExistence type="predicted"/>
<keyword evidence="3" id="KW-1185">Reference proteome</keyword>
<accession>A0A845BEN6</accession>
<reference evidence="2 3" key="1">
    <citation type="submission" date="2019-03" db="EMBL/GenBank/DDBJ databases">
        <title>Roseomonas sp. a novel Roseomonas species isolated from Sea whip Gorgonian.</title>
        <authorList>
            <person name="Li F."/>
            <person name="Pan X."/>
            <person name="Huang S."/>
            <person name="Li Z."/>
            <person name="Meng B."/>
        </authorList>
    </citation>
    <scope>NUCLEOTIDE SEQUENCE [LARGE SCALE GENOMIC DNA]</scope>
    <source>
        <strain evidence="2 3">M0104</strain>
    </source>
</reference>
<dbReference type="Pfam" id="PF08448">
    <property type="entry name" value="PAS_4"/>
    <property type="match status" value="1"/>
</dbReference>
<dbReference type="RefSeq" id="WP_160937842.1">
    <property type="nucleotide sequence ID" value="NZ_SNVJ01000012.1"/>
</dbReference>
<dbReference type="InterPro" id="IPR000792">
    <property type="entry name" value="Tscrpt_reg_LuxR_C"/>
</dbReference>
<organism evidence="2 3">
    <name type="scientific">Teichococcus coralli</name>
    <dbReference type="NCBI Taxonomy" id="2545983"/>
    <lineage>
        <taxon>Bacteria</taxon>
        <taxon>Pseudomonadati</taxon>
        <taxon>Pseudomonadota</taxon>
        <taxon>Alphaproteobacteria</taxon>
        <taxon>Acetobacterales</taxon>
        <taxon>Roseomonadaceae</taxon>
        <taxon>Roseomonas</taxon>
    </lineage>
</organism>
<dbReference type="EMBL" id="SNVJ01000012">
    <property type="protein sequence ID" value="MXP64570.1"/>
    <property type="molecule type" value="Genomic_DNA"/>
</dbReference>